<name>A0ABV1SM14_9RHOB</name>
<gene>
    <name evidence="1" type="ORF">VSX56_19575</name>
</gene>
<accession>A0ABV1SM14</accession>
<evidence type="ECO:0000313" key="2">
    <source>
        <dbReference type="Proteomes" id="UP001438953"/>
    </source>
</evidence>
<comment type="caution">
    <text evidence="1">The sequence shown here is derived from an EMBL/GenBank/DDBJ whole genome shotgun (WGS) entry which is preliminary data.</text>
</comment>
<reference evidence="1 2" key="1">
    <citation type="submission" date="2024-01" db="EMBL/GenBank/DDBJ databases">
        <authorList>
            <person name="Deng Y."/>
            <person name="Su J."/>
        </authorList>
    </citation>
    <scope>NUCLEOTIDE SEQUENCE [LARGE SCALE GENOMIC DNA]</scope>
    <source>
        <strain evidence="1 2">CPCC 100088</strain>
    </source>
</reference>
<organism evidence="1 2">
    <name type="scientific">Thioclava kandeliae</name>
    <dbReference type="NCBI Taxonomy" id="3070818"/>
    <lineage>
        <taxon>Bacteria</taxon>
        <taxon>Pseudomonadati</taxon>
        <taxon>Pseudomonadota</taxon>
        <taxon>Alphaproteobacteria</taxon>
        <taxon>Rhodobacterales</taxon>
        <taxon>Paracoccaceae</taxon>
        <taxon>Thioclava</taxon>
    </lineage>
</organism>
<protein>
    <submittedName>
        <fullName evidence="1">Uncharacterized protein</fullName>
    </submittedName>
</protein>
<evidence type="ECO:0000313" key="1">
    <source>
        <dbReference type="EMBL" id="MER5173957.1"/>
    </source>
</evidence>
<dbReference type="EMBL" id="JAYWLC010000039">
    <property type="protein sequence ID" value="MER5173957.1"/>
    <property type="molecule type" value="Genomic_DNA"/>
</dbReference>
<dbReference type="Proteomes" id="UP001438953">
    <property type="component" value="Unassembled WGS sequence"/>
</dbReference>
<reference evidence="1 2" key="2">
    <citation type="submission" date="2024-06" db="EMBL/GenBank/DDBJ databases">
        <title>Thioclava kandeliae sp. nov. from a rhizosphere soil sample of Kandelia candel in a mangrove.</title>
        <authorList>
            <person name="Mu T."/>
        </authorList>
    </citation>
    <scope>NUCLEOTIDE SEQUENCE [LARGE SCALE GENOMIC DNA]</scope>
    <source>
        <strain evidence="1 2">CPCC 100088</strain>
    </source>
</reference>
<keyword evidence="2" id="KW-1185">Reference proteome</keyword>
<sequence>MTIPFEENANDIANHILHSTRLRPIAERIARIAMREGVPVDVAEKVGALSAKALAPNLFETIIKNSHER</sequence>
<dbReference type="RefSeq" id="WP_350939248.1">
    <property type="nucleotide sequence ID" value="NZ_JAYWLC010000039.1"/>
</dbReference>
<proteinExistence type="predicted"/>